<name>A0A914UQV4_9BILA</name>
<dbReference type="GO" id="GO:0005886">
    <property type="term" value="C:plasma membrane"/>
    <property type="evidence" value="ECO:0007669"/>
    <property type="project" value="TreeGrafter"/>
</dbReference>
<evidence type="ECO:0000313" key="8">
    <source>
        <dbReference type="Proteomes" id="UP000887566"/>
    </source>
</evidence>
<dbReference type="WBParaSite" id="PSAMB.scaffold117size76755.g2283.t1">
    <property type="protein sequence ID" value="PSAMB.scaffold117size76755.g2283.t1"/>
    <property type="gene ID" value="PSAMB.scaffold117size76755.g2283"/>
</dbReference>
<dbReference type="GO" id="GO:0046872">
    <property type="term" value="F:metal ion binding"/>
    <property type="evidence" value="ECO:0007669"/>
    <property type="project" value="UniProtKB-KW"/>
</dbReference>
<dbReference type="InterPro" id="IPR001762">
    <property type="entry name" value="Disintegrin_dom"/>
</dbReference>
<dbReference type="Pfam" id="PF13574">
    <property type="entry name" value="Reprolysin_2"/>
    <property type="match status" value="1"/>
</dbReference>
<dbReference type="SUPFAM" id="SSF57552">
    <property type="entry name" value="Blood coagulation inhibitor (disintegrin)"/>
    <property type="match status" value="1"/>
</dbReference>
<protein>
    <recommendedName>
        <fullName evidence="2">ADAM10 endopeptidase</fullName>
        <ecNumber evidence="2">3.4.24.81</ecNumber>
    </recommendedName>
</protein>
<feature type="domain" description="Disintegrin" evidence="6">
    <location>
        <begin position="548"/>
        <end position="649"/>
    </location>
</feature>
<dbReference type="PROSITE" id="PS50215">
    <property type="entry name" value="ADAM_MEPRO"/>
    <property type="match status" value="1"/>
</dbReference>
<accession>A0A914UQV4</accession>
<evidence type="ECO:0000259" key="6">
    <source>
        <dbReference type="PROSITE" id="PS50214"/>
    </source>
</evidence>
<dbReference type="AlphaFoldDB" id="A0A914UQV4"/>
<feature type="domain" description="Peptidase M12B" evidence="7">
    <location>
        <begin position="280"/>
        <end position="518"/>
    </location>
</feature>
<feature type="binding site" evidence="4">
    <location>
        <position position="474"/>
    </location>
    <ligand>
        <name>Zn(2+)</name>
        <dbReference type="ChEBI" id="CHEBI:29105"/>
        <note>catalytic</note>
    </ligand>
</feature>
<dbReference type="InterPro" id="IPR036436">
    <property type="entry name" value="Disintegrin_dom_sf"/>
</dbReference>
<evidence type="ECO:0000256" key="1">
    <source>
        <dbReference type="ARBA" id="ARBA00001809"/>
    </source>
</evidence>
<dbReference type="SUPFAM" id="SSF55486">
    <property type="entry name" value="Metalloproteases ('zincins'), catalytic domain"/>
    <property type="match status" value="1"/>
</dbReference>
<dbReference type="Proteomes" id="UP000887566">
    <property type="component" value="Unplaced"/>
</dbReference>
<dbReference type="GO" id="GO:0007219">
    <property type="term" value="P:Notch signaling pathway"/>
    <property type="evidence" value="ECO:0007669"/>
    <property type="project" value="TreeGrafter"/>
</dbReference>
<keyword evidence="4" id="KW-0479">Metal-binding</keyword>
<dbReference type="Gene3D" id="4.10.70.10">
    <property type="entry name" value="Disintegrin domain"/>
    <property type="match status" value="1"/>
</dbReference>
<reference evidence="9" key="1">
    <citation type="submission" date="2022-11" db="UniProtKB">
        <authorList>
            <consortium name="WormBaseParasite"/>
        </authorList>
    </citation>
    <scope>IDENTIFICATION</scope>
</reference>
<dbReference type="GO" id="GO:0004222">
    <property type="term" value="F:metalloendopeptidase activity"/>
    <property type="evidence" value="ECO:0007669"/>
    <property type="project" value="InterPro"/>
</dbReference>
<dbReference type="Pfam" id="PF00200">
    <property type="entry name" value="Disintegrin"/>
    <property type="match status" value="1"/>
</dbReference>
<dbReference type="Gene3D" id="3.40.390.10">
    <property type="entry name" value="Collagenase (Catalytic Domain)"/>
    <property type="match status" value="1"/>
</dbReference>
<dbReference type="EC" id="3.4.24.81" evidence="2"/>
<proteinExistence type="predicted"/>
<evidence type="ECO:0000256" key="4">
    <source>
        <dbReference type="PROSITE-ProRule" id="PRU00276"/>
    </source>
</evidence>
<dbReference type="InterPro" id="IPR001590">
    <property type="entry name" value="Peptidase_M12B"/>
</dbReference>
<sequence>MRPGRLTLCRQTSVNSCGAMSRRSWPLDFRITQLLLVSWLCVFGNCLNVYVDEYEKLNYEPVYRRVRRSEDNSREPMDIRFRSHGRDFHLLLHPIDEDQGVFASTHSLDVDERMADDVRPSEFLYEGRVVGDAGSSVYGSVLDGLFDGHIHLSDGTSFTVEKAARYLKPGKQPKSFHSIIYSDAAINHRKMRRRRSLSEQDDFPEHVGCGLSAKTHRFMDDIQKNAVPSTEEDPAASSQSFSHSEPLMDSFPYRYLNRTKRQFSGPDFRIINGRRLSNVRTCSIYLQADQKLYEHIKSKEGNNDPIRTREEIIGLFYNHIKAVNQIYESTNFDGITGLNFVIQRTSIYTPDTCKQGKPVGHSVNPFCEDNVDVSNFLNLNSQLNHSSFCLAYALTYRDFVGGTLGLAWVASPNTNTAGGICQVYQKYNEGSRGFVYRSLNTGIITLVNYGNRVPTRVSQLTLAHEIGHNFGSPHDFPVDCQPGLPDGNFIMFASATSGDKKNNAKFSRCSIENITNVLVEVLKQNPVDPQRQLSMGHGKRNCLQRATSAFCGNQIREDPEEECDCGFAEAECMEMGDKCCQPHENNGSGGCKRKPGVQCSPSEGPCCNAHACNFHTSNSQVCRQESECLLQQTCDGRRAQCPESVRKEDGLPCQDSTKVCHSGNCNGSICAAVGLKDCFLTDGTPEHQCHLACFKNEKCVSSFDLPEFNENPRFKQKDRKGAKGLLLLPGSPCKDYTGYCDIFRKCRDVDSNGPLARLKKLLFNEETIKTVSEWVQEHWWAVVLFGIGLTLVMAVFVKCCAVHTPSTNPNKAPAQSIYETLRRPQTLIHRPHHRNRTPAAADANGGARRSAPDGQRQRQHHRSRSSGGNRDRRDVAATPSAPVIASAPPLNGALLVSPNIIVVEPPPPYSAAAVDPTSALNSNLPKRGHRKNKKRGEMEMRPQNGRR</sequence>
<feature type="binding site" evidence="4">
    <location>
        <position position="464"/>
    </location>
    <ligand>
        <name>Zn(2+)</name>
        <dbReference type="ChEBI" id="CHEBI:29105"/>
        <note>catalytic</note>
    </ligand>
</feature>
<dbReference type="GO" id="GO:0006509">
    <property type="term" value="P:membrane protein ectodomain proteolysis"/>
    <property type="evidence" value="ECO:0007669"/>
    <property type="project" value="TreeGrafter"/>
</dbReference>
<comment type="caution">
    <text evidence="4">Lacks conserved residue(s) required for the propagation of feature annotation.</text>
</comment>
<evidence type="ECO:0000256" key="2">
    <source>
        <dbReference type="ARBA" id="ARBA00012332"/>
    </source>
</evidence>
<dbReference type="SMART" id="SM00050">
    <property type="entry name" value="DISIN"/>
    <property type="match status" value="1"/>
</dbReference>
<evidence type="ECO:0000256" key="5">
    <source>
        <dbReference type="SAM" id="MobiDB-lite"/>
    </source>
</evidence>
<dbReference type="PROSITE" id="PS50214">
    <property type="entry name" value="DISINTEGRIN_2"/>
    <property type="match status" value="1"/>
</dbReference>
<dbReference type="PANTHER" id="PTHR45702:SF2">
    <property type="entry name" value="KUZBANIAN, ISOFORM A"/>
    <property type="match status" value="1"/>
</dbReference>
<dbReference type="InterPro" id="IPR024079">
    <property type="entry name" value="MetalloPept_cat_dom_sf"/>
</dbReference>
<dbReference type="InterPro" id="IPR049038">
    <property type="entry name" value="ADAM10_Cys-rich"/>
</dbReference>
<feature type="active site" evidence="4">
    <location>
        <position position="465"/>
    </location>
</feature>
<evidence type="ECO:0000259" key="7">
    <source>
        <dbReference type="PROSITE" id="PS50215"/>
    </source>
</evidence>
<dbReference type="PANTHER" id="PTHR45702">
    <property type="entry name" value="ADAM10/ADAM17 METALLOPEPTIDASE FAMILY MEMBER"/>
    <property type="match status" value="1"/>
</dbReference>
<evidence type="ECO:0000313" key="9">
    <source>
        <dbReference type="WBParaSite" id="PSAMB.scaffold117size76755.g2283.t1"/>
    </source>
</evidence>
<dbReference type="Pfam" id="PF21299">
    <property type="entry name" value="ADAM10_Cys-rich"/>
    <property type="match status" value="1"/>
</dbReference>
<feature type="binding site" evidence="4">
    <location>
        <position position="468"/>
    </location>
    <ligand>
        <name>Zn(2+)</name>
        <dbReference type="ChEBI" id="CHEBI:29105"/>
        <note>catalytic</note>
    </ligand>
</feature>
<dbReference type="InterPro" id="IPR051489">
    <property type="entry name" value="ADAM_Metalloproteinase"/>
</dbReference>
<feature type="region of interest" description="Disordered" evidence="5">
    <location>
        <begin position="911"/>
        <end position="947"/>
    </location>
</feature>
<comment type="catalytic activity">
    <reaction evidence="1">
        <text>Endopeptidase of broad specificity.</text>
        <dbReference type="EC" id="3.4.24.81"/>
    </reaction>
</comment>
<feature type="region of interest" description="Disordered" evidence="5">
    <location>
        <begin position="827"/>
        <end position="890"/>
    </location>
</feature>
<evidence type="ECO:0000256" key="3">
    <source>
        <dbReference type="ARBA" id="ARBA00022685"/>
    </source>
</evidence>
<organism evidence="8 9">
    <name type="scientific">Plectus sambesii</name>
    <dbReference type="NCBI Taxonomy" id="2011161"/>
    <lineage>
        <taxon>Eukaryota</taxon>
        <taxon>Metazoa</taxon>
        <taxon>Ecdysozoa</taxon>
        <taxon>Nematoda</taxon>
        <taxon>Chromadorea</taxon>
        <taxon>Plectida</taxon>
        <taxon>Plectina</taxon>
        <taxon>Plectoidea</taxon>
        <taxon>Plectidae</taxon>
        <taxon>Plectus</taxon>
    </lineage>
</organism>
<keyword evidence="3" id="KW-0165">Cleavage on pair of basic residues</keyword>
<keyword evidence="8" id="KW-1185">Reference proteome</keyword>
<keyword evidence="4" id="KW-0862">Zinc</keyword>